<keyword evidence="3" id="KW-1185">Reference proteome</keyword>
<proteinExistence type="predicted"/>
<gene>
    <name evidence="2" type="ORF">SMD31_04105</name>
</gene>
<dbReference type="SUPFAM" id="SSF52141">
    <property type="entry name" value="Uracil-DNA glycosylase-like"/>
    <property type="match status" value="1"/>
</dbReference>
<dbReference type="SMART" id="SM00987">
    <property type="entry name" value="UreE_C"/>
    <property type="match status" value="1"/>
</dbReference>
<comment type="caution">
    <text evidence="2">The sequence shown here is derived from an EMBL/GenBank/DDBJ whole genome shotgun (WGS) entry which is preliminary data.</text>
</comment>
<dbReference type="InterPro" id="IPR005122">
    <property type="entry name" value="Uracil-DNA_glycosylase-like"/>
</dbReference>
<dbReference type="CDD" id="cd10033">
    <property type="entry name" value="UDG_like"/>
    <property type="match status" value="1"/>
</dbReference>
<dbReference type="PANTHER" id="PTHR42160">
    <property type="entry name" value="URACIL-DNA GLYCOSYLASE SUPERFAMILY PROTEIN"/>
    <property type="match status" value="1"/>
</dbReference>
<dbReference type="InterPro" id="IPR047124">
    <property type="entry name" value="HI_0220.2"/>
</dbReference>
<accession>A0ABU5DUV9</accession>
<organism evidence="2 3">
    <name type="scientific">Dongia rigui</name>
    <dbReference type="NCBI Taxonomy" id="940149"/>
    <lineage>
        <taxon>Bacteria</taxon>
        <taxon>Pseudomonadati</taxon>
        <taxon>Pseudomonadota</taxon>
        <taxon>Alphaproteobacteria</taxon>
        <taxon>Rhodospirillales</taxon>
        <taxon>Dongiaceae</taxon>
        <taxon>Dongia</taxon>
    </lineage>
</organism>
<reference evidence="2 3" key="1">
    <citation type="journal article" date="2013" name="Antonie Van Leeuwenhoek">
        <title>Dongia rigui sp. nov., isolated from freshwater of a large wetland in Korea.</title>
        <authorList>
            <person name="Baik K.S."/>
            <person name="Hwang Y.M."/>
            <person name="Choi J.S."/>
            <person name="Kwon J."/>
            <person name="Seong C.N."/>
        </authorList>
    </citation>
    <scope>NUCLEOTIDE SEQUENCE [LARGE SCALE GENOMIC DNA]</scope>
    <source>
        <strain evidence="2 3">04SU4-P</strain>
    </source>
</reference>
<evidence type="ECO:0000313" key="2">
    <source>
        <dbReference type="EMBL" id="MDY0871086.1"/>
    </source>
</evidence>
<evidence type="ECO:0000313" key="3">
    <source>
        <dbReference type="Proteomes" id="UP001271769"/>
    </source>
</evidence>
<sequence>MQCRLCSDRLPLGPRPVFTGSPTARLRLIGQAPGRRAHLAGIPFADASGDRLRAWMGVEKAIFYDAARIAVTPMGFCYPGSGNGGDKLPDPICARTWQARLQAALPHVGLTLLVGGLAQKAYLPAFTDVTAAVSAWRRHQGDMVPLPHPSWHNNRWLKLNPWFEEEMLPVLRQRIAALLAS</sequence>
<dbReference type="RefSeq" id="WP_320499454.1">
    <property type="nucleotide sequence ID" value="NZ_JAXCLX010000001.1"/>
</dbReference>
<protein>
    <submittedName>
        <fullName evidence="2">Uracil-DNA glycosylase family protein</fullName>
    </submittedName>
</protein>
<name>A0ABU5DUV9_9PROT</name>
<dbReference type="PANTHER" id="PTHR42160:SF1">
    <property type="entry name" value="URACIL-DNA GLYCOSYLASE SUPERFAMILY PROTEIN"/>
    <property type="match status" value="1"/>
</dbReference>
<dbReference type="Proteomes" id="UP001271769">
    <property type="component" value="Unassembled WGS sequence"/>
</dbReference>
<dbReference type="SMART" id="SM00986">
    <property type="entry name" value="UDG"/>
    <property type="match status" value="1"/>
</dbReference>
<dbReference type="InterPro" id="IPR036895">
    <property type="entry name" value="Uracil-DNA_glycosylase-like_sf"/>
</dbReference>
<dbReference type="Gene3D" id="3.40.470.10">
    <property type="entry name" value="Uracil-DNA glycosylase-like domain"/>
    <property type="match status" value="1"/>
</dbReference>
<dbReference type="EMBL" id="JAXCLX010000001">
    <property type="protein sequence ID" value="MDY0871086.1"/>
    <property type="molecule type" value="Genomic_DNA"/>
</dbReference>
<feature type="domain" description="Uracil-DNA glycosylase-like" evidence="1">
    <location>
        <begin position="17"/>
        <end position="172"/>
    </location>
</feature>
<dbReference type="Pfam" id="PF03167">
    <property type="entry name" value="UDG"/>
    <property type="match status" value="1"/>
</dbReference>
<evidence type="ECO:0000259" key="1">
    <source>
        <dbReference type="SMART" id="SM00986"/>
    </source>
</evidence>